<comment type="caution">
    <text evidence="2">The sequence shown here is derived from an EMBL/GenBank/DDBJ whole genome shotgun (WGS) entry which is preliminary data.</text>
</comment>
<dbReference type="SMART" id="SM00220">
    <property type="entry name" value="S_TKc"/>
    <property type="match status" value="1"/>
</dbReference>
<dbReference type="InterPro" id="IPR011009">
    <property type="entry name" value="Kinase-like_dom_sf"/>
</dbReference>
<keyword evidence="2" id="KW-0808">Transferase</keyword>
<gene>
    <name evidence="2" type="ORF">HX804_04545</name>
</gene>
<dbReference type="EMBL" id="JACAST010000045">
    <property type="protein sequence ID" value="NWK02551.1"/>
    <property type="molecule type" value="Genomic_DNA"/>
</dbReference>
<name>A0A7K4NMJ5_9ARCH</name>
<reference evidence="2 3" key="1">
    <citation type="journal article" date="2019" name="Environ. Microbiol.">
        <title>Genomics insights into ecotype formation of ammonia-oxidizing archaea in the deep ocean.</title>
        <authorList>
            <person name="Wang Y."/>
            <person name="Huang J.M."/>
            <person name="Cui G.J."/>
            <person name="Nunoura T."/>
            <person name="Takaki Y."/>
            <person name="Li W.L."/>
            <person name="Li J."/>
            <person name="Gao Z.M."/>
            <person name="Takai K."/>
            <person name="Zhang A.Q."/>
            <person name="Stepanauskas R."/>
        </authorList>
    </citation>
    <scope>NUCLEOTIDE SEQUENCE [LARGE SCALE GENOMIC DNA]</scope>
    <source>
        <strain evidence="2 3">N8</strain>
    </source>
</reference>
<dbReference type="GO" id="GO:0005524">
    <property type="term" value="F:ATP binding"/>
    <property type="evidence" value="ECO:0007669"/>
    <property type="project" value="InterPro"/>
</dbReference>
<dbReference type="PANTHER" id="PTHR44167">
    <property type="entry name" value="OVARIAN-SPECIFIC SERINE/THREONINE-PROTEIN KINASE LOK-RELATED"/>
    <property type="match status" value="1"/>
</dbReference>
<organism evidence="2 3">
    <name type="scientific">Marine Group I thaumarchaeote</name>
    <dbReference type="NCBI Taxonomy" id="2511932"/>
    <lineage>
        <taxon>Archaea</taxon>
        <taxon>Nitrososphaerota</taxon>
        <taxon>Marine Group I</taxon>
    </lineage>
</organism>
<dbReference type="AlphaFoldDB" id="A0A7K4NMJ5"/>
<dbReference type="PROSITE" id="PS50011">
    <property type="entry name" value="PROTEIN_KINASE_DOM"/>
    <property type="match status" value="1"/>
</dbReference>
<protein>
    <submittedName>
        <fullName evidence="2">Protein kinase</fullName>
    </submittedName>
</protein>
<evidence type="ECO:0000313" key="3">
    <source>
        <dbReference type="Proteomes" id="UP000529843"/>
    </source>
</evidence>
<dbReference type="PANTHER" id="PTHR44167:SF25">
    <property type="entry name" value="PROTEIN KINASE DOMAIN CONTAINING PROTEIN"/>
    <property type="match status" value="1"/>
</dbReference>
<dbReference type="Pfam" id="PF00069">
    <property type="entry name" value="Pkinase"/>
    <property type="match status" value="1"/>
</dbReference>
<sequence>MRDRIGKKVRGKKGRYKIIQALTTKGGMGDVFDAETMDKSKTEVVIKFAQTNKGIFIEKLHREAEFLHDFQKSKPEGIVAYIDEADEKEEEFFLVIEKLKGQDLAKIGSKQLDEKTVIKFSNEIAGALHYLHGCRDVRDTYGIIHRDIDPNNIVVAKQNEYRQHDGEEHCVLIDFGAATGIKDAGSQIGKKGWSCKHNFLPPYNVSQECDIYALGRVMFYMATGQLPQNCEFPYGDVNFGRMQYKATSCGSSPELSNLIDDMIQFPRHKIQTAEEVIQRLSSLRLSTRQTQRVQSRKYTVQPQRQQQQLLQGPHIILGGHRYPIVGNRCEIGQSHNCPDPNFDCSRGILHPGMDGFDYPHKPDIEIPLIGSPPESVSEFHHIRIWKDNGQWYVRDLDTTNYSAILKKQQWIPLNDGPKGKTMTLDEDFTKLAIGYRSGQRTEIEFSFYKQ</sequence>
<dbReference type="Gene3D" id="3.30.200.20">
    <property type="entry name" value="Phosphorylase Kinase, domain 1"/>
    <property type="match status" value="1"/>
</dbReference>
<dbReference type="GO" id="GO:0005737">
    <property type="term" value="C:cytoplasm"/>
    <property type="evidence" value="ECO:0007669"/>
    <property type="project" value="TreeGrafter"/>
</dbReference>
<dbReference type="Gene3D" id="1.10.510.10">
    <property type="entry name" value="Transferase(Phosphotransferase) domain 1"/>
    <property type="match status" value="1"/>
</dbReference>
<evidence type="ECO:0000313" key="2">
    <source>
        <dbReference type="EMBL" id="NWK02551.1"/>
    </source>
</evidence>
<feature type="domain" description="Protein kinase" evidence="1">
    <location>
        <begin position="17"/>
        <end position="283"/>
    </location>
</feature>
<dbReference type="InterPro" id="IPR000719">
    <property type="entry name" value="Prot_kinase_dom"/>
</dbReference>
<evidence type="ECO:0000259" key="1">
    <source>
        <dbReference type="PROSITE" id="PS50011"/>
    </source>
</evidence>
<proteinExistence type="predicted"/>
<dbReference type="SUPFAM" id="SSF56112">
    <property type="entry name" value="Protein kinase-like (PK-like)"/>
    <property type="match status" value="1"/>
</dbReference>
<accession>A0A7K4NMJ5</accession>
<dbReference type="Proteomes" id="UP000529843">
    <property type="component" value="Unassembled WGS sequence"/>
</dbReference>
<keyword evidence="2" id="KW-0418">Kinase</keyword>
<dbReference type="GO" id="GO:0004674">
    <property type="term" value="F:protein serine/threonine kinase activity"/>
    <property type="evidence" value="ECO:0007669"/>
    <property type="project" value="TreeGrafter"/>
</dbReference>